<evidence type="ECO:0000256" key="1">
    <source>
        <dbReference type="SAM" id="Phobius"/>
    </source>
</evidence>
<protein>
    <submittedName>
        <fullName evidence="3">Uncharacterized protein</fullName>
    </submittedName>
</protein>
<reference evidence="2 5" key="2">
    <citation type="submission" date="2020-01" db="EMBL/GenBank/DDBJ databases">
        <authorList>
            <person name="Wang S."/>
        </authorList>
    </citation>
    <scope>NUCLEOTIDE SEQUENCE [LARGE SCALE GENOMIC DNA]</scope>
    <source>
        <strain evidence="2 5">D151-2-6</strain>
    </source>
</reference>
<feature type="transmembrane region" description="Helical" evidence="1">
    <location>
        <begin position="161"/>
        <end position="181"/>
    </location>
</feature>
<keyword evidence="1" id="KW-0812">Transmembrane</keyword>
<reference evidence="3 4" key="1">
    <citation type="submission" date="2018-11" db="EMBL/GenBank/DDBJ databases">
        <authorList>
            <person name="Peiro R."/>
            <person name="Begona"/>
            <person name="Cbmso G."/>
            <person name="Lopez M."/>
            <person name="Gonzalez S."/>
            <person name="Sacristan E."/>
            <person name="Castillo E."/>
        </authorList>
    </citation>
    <scope>NUCLEOTIDE SEQUENCE [LARGE SCALE GENOMIC DNA]</scope>
    <source>
        <strain evidence="3">Brev_genome</strain>
    </source>
</reference>
<dbReference type="EMBL" id="UXHF01000066">
    <property type="protein sequence ID" value="VDC51318.1"/>
    <property type="molecule type" value="Genomic_DNA"/>
</dbReference>
<feature type="transmembrane region" description="Helical" evidence="1">
    <location>
        <begin position="129"/>
        <end position="149"/>
    </location>
</feature>
<dbReference type="Proteomes" id="UP000289220">
    <property type="component" value="Unassembled WGS sequence"/>
</dbReference>
<feature type="transmembrane region" description="Helical" evidence="1">
    <location>
        <begin position="193"/>
        <end position="212"/>
    </location>
</feature>
<evidence type="ECO:0000313" key="4">
    <source>
        <dbReference type="Proteomes" id="UP000289220"/>
    </source>
</evidence>
<proteinExistence type="predicted"/>
<evidence type="ECO:0000313" key="5">
    <source>
        <dbReference type="Proteomes" id="UP000501325"/>
    </source>
</evidence>
<keyword evidence="1" id="KW-0472">Membrane</keyword>
<accession>A0A6G7EIL3</accession>
<dbReference type="RefSeq" id="WP_008262384.1">
    <property type="nucleotide sequence ID" value="NZ_CP048751.1"/>
</dbReference>
<keyword evidence="1" id="KW-1133">Transmembrane helix</keyword>
<dbReference type="AlphaFoldDB" id="A0A6G7EIL3"/>
<organism evidence="3 4">
    <name type="scientific">Brevundimonas mediterranea</name>
    <dbReference type="NCBI Taxonomy" id="74329"/>
    <lineage>
        <taxon>Bacteria</taxon>
        <taxon>Pseudomonadati</taxon>
        <taxon>Pseudomonadota</taxon>
        <taxon>Alphaproteobacteria</taxon>
        <taxon>Caulobacterales</taxon>
        <taxon>Caulobacteraceae</taxon>
        <taxon>Brevundimonas</taxon>
    </lineage>
</organism>
<feature type="transmembrane region" description="Helical" evidence="1">
    <location>
        <begin position="57"/>
        <end position="77"/>
    </location>
</feature>
<keyword evidence="4" id="KW-1185">Reference proteome</keyword>
<evidence type="ECO:0000313" key="3">
    <source>
        <dbReference type="EMBL" id="VDC51318.1"/>
    </source>
</evidence>
<dbReference type="KEGG" id="bmed:GYM46_10310"/>
<name>A0A6G7EIL3_9CAUL</name>
<feature type="transmembrane region" description="Helical" evidence="1">
    <location>
        <begin position="104"/>
        <end position="123"/>
    </location>
</feature>
<dbReference type="EMBL" id="CP048751">
    <property type="protein sequence ID" value="QIH73310.1"/>
    <property type="molecule type" value="Genomic_DNA"/>
</dbReference>
<gene>
    <name evidence="3" type="ORF">BREV_BREV_02669</name>
    <name evidence="2" type="ORF">GYM46_10310</name>
</gene>
<evidence type="ECO:0000313" key="2">
    <source>
        <dbReference type="EMBL" id="QIH73310.1"/>
    </source>
</evidence>
<dbReference type="Proteomes" id="UP000501325">
    <property type="component" value="Chromosome"/>
</dbReference>
<sequence>MTASSPKNARLPRRLLVGFGFGAVMGAAGYVFGRTVLPQLIGPDALDGLNLRWSDALAALTGIALMIGAGAVMVISLDPRRLARMYHLEEPASSEEVGQARFQAAVLGFSGFILLLPLAFSLAGLAGGMAMGLIILLFAVHTVLNIRMWRGVDELLRRTTLEAATATFFLGQGLLFLWAAAERLSLLPPLTAWDVYAVLMTLYLFVSAVVSARRGLA</sequence>